<dbReference type="Pfam" id="PF15797">
    <property type="entry name" value="DUF4706"/>
    <property type="match status" value="1"/>
</dbReference>
<proteinExistence type="predicted"/>
<feature type="region of interest" description="Disordered" evidence="1">
    <location>
        <begin position="153"/>
        <end position="201"/>
    </location>
</feature>
<feature type="region of interest" description="Disordered" evidence="1">
    <location>
        <begin position="105"/>
        <end position="141"/>
    </location>
</feature>
<accession>A0A1L8DDE5</accession>
<feature type="domain" description="DUF4706" evidence="2">
    <location>
        <begin position="7"/>
        <end position="64"/>
    </location>
</feature>
<evidence type="ECO:0000313" key="3">
    <source>
        <dbReference type="EMBL" id="JAV04476.1"/>
    </source>
</evidence>
<feature type="compositionally biased region" description="Basic residues" evidence="1">
    <location>
        <begin position="113"/>
        <end position="122"/>
    </location>
</feature>
<feature type="compositionally biased region" description="Basic and acidic residues" evidence="1">
    <location>
        <begin position="171"/>
        <end position="195"/>
    </location>
</feature>
<reference evidence="3" key="1">
    <citation type="submission" date="2016-12" db="EMBL/GenBank/DDBJ databases">
        <title>An insight into the sialome and mialome of the sand fly, Nyssomyia neivai.</title>
        <authorList>
            <person name="Sebastian V."/>
            <person name="Goulart T.M."/>
            <person name="Oliveira W."/>
            <person name="Calvo E."/>
            <person name="Oliveira L.F."/>
            <person name="Pinto M.C."/>
            <person name="Rosselino A.M."/>
            <person name="Ribeiro J.M."/>
        </authorList>
    </citation>
    <scope>NUCLEOTIDE SEQUENCE</scope>
</reference>
<organism evidence="3">
    <name type="scientific">Nyssomyia neivai</name>
    <dbReference type="NCBI Taxonomy" id="330878"/>
    <lineage>
        <taxon>Eukaryota</taxon>
        <taxon>Metazoa</taxon>
        <taxon>Ecdysozoa</taxon>
        <taxon>Arthropoda</taxon>
        <taxon>Hexapoda</taxon>
        <taxon>Insecta</taxon>
        <taxon>Pterygota</taxon>
        <taxon>Neoptera</taxon>
        <taxon>Endopterygota</taxon>
        <taxon>Diptera</taxon>
        <taxon>Nematocera</taxon>
        <taxon>Psychodoidea</taxon>
        <taxon>Psychodidae</taxon>
        <taxon>Nyssomyia</taxon>
    </lineage>
</organism>
<evidence type="ECO:0000256" key="1">
    <source>
        <dbReference type="SAM" id="MobiDB-lite"/>
    </source>
</evidence>
<dbReference type="InterPro" id="IPR031600">
    <property type="entry name" value="DUF4706"/>
</dbReference>
<name>A0A1L8DDE5_9DIPT</name>
<dbReference type="PANTHER" id="PTHR34394">
    <property type="entry name" value="SIMILAR TO RIKEN CDNA 2310022B05"/>
    <property type="match status" value="1"/>
</dbReference>
<protein>
    <recommendedName>
        <fullName evidence="2">DUF4706 domain-containing protein</fullName>
    </recommendedName>
</protein>
<feature type="compositionally biased region" description="Pro residues" evidence="1">
    <location>
        <begin position="124"/>
        <end position="133"/>
    </location>
</feature>
<dbReference type="EMBL" id="GFDF01009608">
    <property type="protein sequence ID" value="JAV04476.1"/>
    <property type="molecule type" value="Transcribed_RNA"/>
</dbReference>
<dbReference type="PANTHER" id="PTHR34394:SF1">
    <property type="entry name" value="SIMILAR TO RIKEN CDNA 2310022B05"/>
    <property type="match status" value="1"/>
</dbReference>
<evidence type="ECO:0000259" key="2">
    <source>
        <dbReference type="Pfam" id="PF15797"/>
    </source>
</evidence>
<dbReference type="AlphaFoldDB" id="A0A1L8DDE5"/>
<sequence>MELCASQYFASINTIAAKIAADAEATVASFEHLWNTMDPMEKASTLTDALIEPEVVLKYLRMNQEPIPIDPEQLGQDEHGAPFHWHTRSQLDLVNLAQASPCGALLGAPAKQPTRHPAKVSKPKAPPPPPPKARPSAPCNEKFHAIVVSGVPHDDTEALVVTEEEDDEPEERISSHSPATEEKSLLHEYSAKPDYDFLNNW</sequence>